<organism evidence="2 3">
    <name type="scientific">Phocaeicola vulgatus</name>
    <name type="common">Bacteroides vulgatus</name>
    <dbReference type="NCBI Taxonomy" id="821"/>
    <lineage>
        <taxon>Bacteria</taxon>
        <taxon>Pseudomonadati</taxon>
        <taxon>Bacteroidota</taxon>
        <taxon>Bacteroidia</taxon>
        <taxon>Bacteroidales</taxon>
        <taxon>Bacteroidaceae</taxon>
        <taxon>Phocaeicola</taxon>
    </lineage>
</organism>
<dbReference type="Pfam" id="PF11888">
    <property type="entry name" value="DUF3408"/>
    <property type="match status" value="1"/>
</dbReference>
<evidence type="ECO:0000256" key="1">
    <source>
        <dbReference type="SAM" id="MobiDB-lite"/>
    </source>
</evidence>
<proteinExistence type="predicted"/>
<dbReference type="RefSeq" id="WP_016270709.1">
    <property type="nucleotide sequence ID" value="NZ_JACBPU010000041.1"/>
</dbReference>
<feature type="compositionally biased region" description="Basic and acidic residues" evidence="1">
    <location>
        <begin position="71"/>
        <end position="87"/>
    </location>
</feature>
<sequence length="167" mass="18851">MKSEPTEKTKGKKMAVSETADRKNGRSPGAGHDEWWERLMMEPGPGESAGTDASVTESMIPSGLVAEEVSEEARRKDTPPEPEDPVRRRTSGRQRRASLEEYRETYLTVPKIRNRKTVFVSEDVRDELDAVVRRLGGRGMSVSGLLENLAREHLAAYRGDIEQWRKI</sequence>
<name>A0A3E4SVF8_PHOVU</name>
<protein>
    <submittedName>
        <fullName evidence="2">DUF3408 domain-containing protein</fullName>
    </submittedName>
</protein>
<dbReference type="Proteomes" id="UP000261278">
    <property type="component" value="Unassembled WGS sequence"/>
</dbReference>
<evidence type="ECO:0000313" key="3">
    <source>
        <dbReference type="Proteomes" id="UP000261278"/>
    </source>
</evidence>
<comment type="caution">
    <text evidence="2">The sequence shown here is derived from an EMBL/GenBank/DDBJ whole genome shotgun (WGS) entry which is preliminary data.</text>
</comment>
<gene>
    <name evidence="2" type="ORF">DXC44_18925</name>
</gene>
<dbReference type="InterPro" id="IPR021823">
    <property type="entry name" value="DUF3408"/>
</dbReference>
<dbReference type="EMBL" id="QSSN01000032">
    <property type="protein sequence ID" value="RGL81895.1"/>
    <property type="molecule type" value="Genomic_DNA"/>
</dbReference>
<dbReference type="AlphaFoldDB" id="A0A3E4SVF8"/>
<reference evidence="2 3" key="1">
    <citation type="submission" date="2018-08" db="EMBL/GenBank/DDBJ databases">
        <title>A genome reference for cultivated species of the human gut microbiota.</title>
        <authorList>
            <person name="Zou Y."/>
            <person name="Xue W."/>
            <person name="Luo G."/>
        </authorList>
    </citation>
    <scope>NUCLEOTIDE SEQUENCE [LARGE SCALE GENOMIC DNA]</scope>
    <source>
        <strain evidence="2 3">TF05-18</strain>
    </source>
</reference>
<feature type="region of interest" description="Disordered" evidence="1">
    <location>
        <begin position="1"/>
        <end position="99"/>
    </location>
</feature>
<evidence type="ECO:0000313" key="2">
    <source>
        <dbReference type="EMBL" id="RGL81895.1"/>
    </source>
</evidence>
<feature type="compositionally biased region" description="Basic and acidic residues" evidence="1">
    <location>
        <begin position="31"/>
        <end position="40"/>
    </location>
</feature>
<accession>A0A3E4SVF8</accession>